<organism evidence="2 3">
    <name type="scientific">Sphaeroforma arctica JP610</name>
    <dbReference type="NCBI Taxonomy" id="667725"/>
    <lineage>
        <taxon>Eukaryota</taxon>
        <taxon>Ichthyosporea</taxon>
        <taxon>Ichthyophonida</taxon>
        <taxon>Sphaeroforma</taxon>
    </lineage>
</organism>
<reference evidence="2 3" key="1">
    <citation type="submission" date="2011-02" db="EMBL/GenBank/DDBJ databases">
        <title>The Genome Sequence of Sphaeroforma arctica JP610.</title>
        <authorList>
            <consortium name="The Broad Institute Genome Sequencing Platform"/>
            <person name="Russ C."/>
            <person name="Cuomo C."/>
            <person name="Young S.K."/>
            <person name="Zeng Q."/>
            <person name="Gargeya S."/>
            <person name="Alvarado L."/>
            <person name="Berlin A."/>
            <person name="Chapman S.B."/>
            <person name="Chen Z."/>
            <person name="Freedman E."/>
            <person name="Gellesch M."/>
            <person name="Goldberg J."/>
            <person name="Griggs A."/>
            <person name="Gujja S."/>
            <person name="Heilman E."/>
            <person name="Heiman D."/>
            <person name="Howarth C."/>
            <person name="Mehta T."/>
            <person name="Neiman D."/>
            <person name="Pearson M."/>
            <person name="Roberts A."/>
            <person name="Saif S."/>
            <person name="Shea T."/>
            <person name="Shenoy N."/>
            <person name="Sisk P."/>
            <person name="Stolte C."/>
            <person name="Sykes S."/>
            <person name="White J."/>
            <person name="Yandava C."/>
            <person name="Burger G."/>
            <person name="Gray M.W."/>
            <person name="Holland P.W.H."/>
            <person name="King N."/>
            <person name="Lang F.B.F."/>
            <person name="Roger A.J."/>
            <person name="Ruiz-Trillo I."/>
            <person name="Haas B."/>
            <person name="Nusbaum C."/>
            <person name="Birren B."/>
        </authorList>
    </citation>
    <scope>NUCLEOTIDE SEQUENCE [LARGE SCALE GENOMIC DNA]</scope>
    <source>
        <strain evidence="2 3">JP610</strain>
    </source>
</reference>
<accession>A0A0L0FAG6</accession>
<dbReference type="GeneID" id="25914207"/>
<protein>
    <submittedName>
        <fullName evidence="2">Uncharacterized protein</fullName>
    </submittedName>
</protein>
<feature type="compositionally biased region" description="Polar residues" evidence="1">
    <location>
        <begin position="1"/>
        <end position="18"/>
    </location>
</feature>
<keyword evidence="3" id="KW-1185">Reference proteome</keyword>
<gene>
    <name evidence="2" type="ORF">SARC_13703</name>
</gene>
<dbReference type="EMBL" id="KQ245214">
    <property type="protein sequence ID" value="KNC73740.1"/>
    <property type="molecule type" value="Genomic_DNA"/>
</dbReference>
<sequence>YTATSIEATNTQPGTPAKSTRGCAARVGDGDDNRVTTLVNHCTRLINTVVFVNYLRDLLNTPKGDVATAETERGELRCVQPRATAAIFNANVRREFGIGLQFKTVYEMCAADYAAINENVARHTVNVLADLAECTDVDAIPGAMDAVIQQCILHPSNAYTGSKIKTMAVQRYTAYLTNTQLMPPPLEYPLAMTDEHHRLDTILTVIAVETVESDDEDEDEASSILKCNVTPSVVRNNMYLWYTNHWHMSDGDDNGDGDDDGEASVDLFDKATVRNIQSLHSKI</sequence>
<name>A0A0L0FAG6_9EUKA</name>
<evidence type="ECO:0000256" key="1">
    <source>
        <dbReference type="SAM" id="MobiDB-lite"/>
    </source>
</evidence>
<dbReference type="Proteomes" id="UP000054560">
    <property type="component" value="Unassembled WGS sequence"/>
</dbReference>
<evidence type="ECO:0000313" key="2">
    <source>
        <dbReference type="EMBL" id="KNC73740.1"/>
    </source>
</evidence>
<dbReference type="AlphaFoldDB" id="A0A0L0FAG6"/>
<evidence type="ECO:0000313" key="3">
    <source>
        <dbReference type="Proteomes" id="UP000054560"/>
    </source>
</evidence>
<feature type="region of interest" description="Disordered" evidence="1">
    <location>
        <begin position="1"/>
        <end position="23"/>
    </location>
</feature>
<proteinExistence type="predicted"/>
<feature type="non-terminal residue" evidence="2">
    <location>
        <position position="1"/>
    </location>
</feature>
<dbReference type="RefSeq" id="XP_014147642.1">
    <property type="nucleotide sequence ID" value="XM_014292167.1"/>
</dbReference>